<name>A0A2I0VAR2_9ASPA</name>
<organism evidence="1 2">
    <name type="scientific">Dendrobium catenatum</name>
    <dbReference type="NCBI Taxonomy" id="906689"/>
    <lineage>
        <taxon>Eukaryota</taxon>
        <taxon>Viridiplantae</taxon>
        <taxon>Streptophyta</taxon>
        <taxon>Embryophyta</taxon>
        <taxon>Tracheophyta</taxon>
        <taxon>Spermatophyta</taxon>
        <taxon>Magnoliopsida</taxon>
        <taxon>Liliopsida</taxon>
        <taxon>Asparagales</taxon>
        <taxon>Orchidaceae</taxon>
        <taxon>Epidendroideae</taxon>
        <taxon>Malaxideae</taxon>
        <taxon>Dendrobiinae</taxon>
        <taxon>Dendrobium</taxon>
    </lineage>
</organism>
<accession>A0A2I0VAR2</accession>
<reference evidence="1 2" key="1">
    <citation type="journal article" date="2016" name="Sci. Rep.">
        <title>The Dendrobium catenatum Lindl. genome sequence provides insights into polysaccharide synthase, floral development and adaptive evolution.</title>
        <authorList>
            <person name="Zhang G.Q."/>
            <person name="Xu Q."/>
            <person name="Bian C."/>
            <person name="Tsai W.C."/>
            <person name="Yeh C.M."/>
            <person name="Liu K.W."/>
            <person name="Yoshida K."/>
            <person name="Zhang L.S."/>
            <person name="Chang S.B."/>
            <person name="Chen F."/>
            <person name="Shi Y."/>
            <person name="Su Y.Y."/>
            <person name="Zhang Y.Q."/>
            <person name="Chen L.J."/>
            <person name="Yin Y."/>
            <person name="Lin M."/>
            <person name="Huang H."/>
            <person name="Deng H."/>
            <person name="Wang Z.W."/>
            <person name="Zhu S.L."/>
            <person name="Zhao X."/>
            <person name="Deng C."/>
            <person name="Niu S.C."/>
            <person name="Huang J."/>
            <person name="Wang M."/>
            <person name="Liu G.H."/>
            <person name="Yang H.J."/>
            <person name="Xiao X.J."/>
            <person name="Hsiao Y.Y."/>
            <person name="Wu W.L."/>
            <person name="Chen Y.Y."/>
            <person name="Mitsuda N."/>
            <person name="Ohme-Takagi M."/>
            <person name="Luo Y.B."/>
            <person name="Van de Peer Y."/>
            <person name="Liu Z.J."/>
        </authorList>
    </citation>
    <scope>NUCLEOTIDE SEQUENCE [LARGE SCALE GENOMIC DNA]</scope>
    <source>
        <tissue evidence="1">The whole plant</tissue>
    </source>
</reference>
<evidence type="ECO:0000313" key="1">
    <source>
        <dbReference type="EMBL" id="PKU60499.1"/>
    </source>
</evidence>
<dbReference type="AlphaFoldDB" id="A0A2I0VAR2"/>
<protein>
    <submittedName>
        <fullName evidence="1">Uncharacterized protein</fullName>
    </submittedName>
</protein>
<dbReference type="Proteomes" id="UP000233837">
    <property type="component" value="Unassembled WGS sequence"/>
</dbReference>
<evidence type="ECO:0000313" key="2">
    <source>
        <dbReference type="Proteomes" id="UP000233837"/>
    </source>
</evidence>
<dbReference type="EMBL" id="KZ505083">
    <property type="protein sequence ID" value="PKU60499.1"/>
    <property type="molecule type" value="Genomic_DNA"/>
</dbReference>
<keyword evidence="2" id="KW-1185">Reference proteome</keyword>
<proteinExistence type="predicted"/>
<sequence>MLLLLQWRGVGSCCVYVAAGVEMELGFLLYVNPESGRGSCLGIQTDGVVNGRRDVGMELNFSSSRLREISWLLMSVSWDCEKREFLFSSWSFT</sequence>
<reference evidence="1 2" key="2">
    <citation type="journal article" date="2017" name="Nature">
        <title>The Apostasia genome and the evolution of orchids.</title>
        <authorList>
            <person name="Zhang G.Q."/>
            <person name="Liu K.W."/>
            <person name="Li Z."/>
            <person name="Lohaus R."/>
            <person name="Hsiao Y.Y."/>
            <person name="Niu S.C."/>
            <person name="Wang J.Y."/>
            <person name="Lin Y.C."/>
            <person name="Xu Q."/>
            <person name="Chen L.J."/>
            <person name="Yoshida K."/>
            <person name="Fujiwara S."/>
            <person name="Wang Z.W."/>
            <person name="Zhang Y.Q."/>
            <person name="Mitsuda N."/>
            <person name="Wang M."/>
            <person name="Liu G.H."/>
            <person name="Pecoraro L."/>
            <person name="Huang H.X."/>
            <person name="Xiao X.J."/>
            <person name="Lin M."/>
            <person name="Wu X.Y."/>
            <person name="Wu W.L."/>
            <person name="Chen Y.Y."/>
            <person name="Chang S.B."/>
            <person name="Sakamoto S."/>
            <person name="Ohme-Takagi M."/>
            <person name="Yagi M."/>
            <person name="Zeng S.J."/>
            <person name="Shen C.Y."/>
            <person name="Yeh C.M."/>
            <person name="Luo Y.B."/>
            <person name="Tsai W.C."/>
            <person name="Van de Peer Y."/>
            <person name="Liu Z.J."/>
        </authorList>
    </citation>
    <scope>NUCLEOTIDE SEQUENCE [LARGE SCALE GENOMIC DNA]</scope>
    <source>
        <tissue evidence="1">The whole plant</tissue>
    </source>
</reference>
<gene>
    <name evidence="1" type="ORF">MA16_Dca028565</name>
</gene>